<proteinExistence type="predicted"/>
<dbReference type="Gene3D" id="3.40.50.1820">
    <property type="entry name" value="alpha/beta hydrolase"/>
    <property type="match status" value="1"/>
</dbReference>
<dbReference type="EMBL" id="JAJADR010000003">
    <property type="protein sequence ID" value="MCB2409087.1"/>
    <property type="molecule type" value="Genomic_DNA"/>
</dbReference>
<comment type="caution">
    <text evidence="2">The sequence shown here is derived from an EMBL/GenBank/DDBJ whole genome shotgun (WGS) entry which is preliminary data.</text>
</comment>
<evidence type="ECO:0000313" key="3">
    <source>
        <dbReference type="Proteomes" id="UP001165296"/>
    </source>
</evidence>
<dbReference type="PANTHER" id="PTHR12277">
    <property type="entry name" value="ALPHA/BETA HYDROLASE DOMAIN-CONTAINING PROTEIN"/>
    <property type="match status" value="1"/>
</dbReference>
<protein>
    <submittedName>
        <fullName evidence="2">Alpha/beta hydrolase</fullName>
    </submittedName>
</protein>
<organism evidence="2 3">
    <name type="scientific">Hymenobacter lucidus</name>
    <dbReference type="NCBI Taxonomy" id="2880930"/>
    <lineage>
        <taxon>Bacteria</taxon>
        <taxon>Pseudomonadati</taxon>
        <taxon>Bacteroidota</taxon>
        <taxon>Cytophagia</taxon>
        <taxon>Cytophagales</taxon>
        <taxon>Hymenobacteraceae</taxon>
        <taxon>Hymenobacter</taxon>
    </lineage>
</organism>
<dbReference type="Pfam" id="PF12146">
    <property type="entry name" value="Hydrolase_4"/>
    <property type="match status" value="1"/>
</dbReference>
<accession>A0ABS8AS83</accession>
<name>A0ABS8AS83_9BACT</name>
<dbReference type="GO" id="GO:0016787">
    <property type="term" value="F:hydrolase activity"/>
    <property type="evidence" value="ECO:0007669"/>
    <property type="project" value="UniProtKB-KW"/>
</dbReference>
<dbReference type="InterPro" id="IPR022742">
    <property type="entry name" value="Hydrolase_4"/>
</dbReference>
<evidence type="ECO:0000259" key="1">
    <source>
        <dbReference type="Pfam" id="PF12146"/>
    </source>
</evidence>
<keyword evidence="2" id="KW-0378">Hydrolase</keyword>
<dbReference type="InterPro" id="IPR029058">
    <property type="entry name" value="AB_hydrolase_fold"/>
</dbReference>
<dbReference type="SUPFAM" id="SSF53474">
    <property type="entry name" value="alpha/beta-Hydrolases"/>
    <property type="match status" value="1"/>
</dbReference>
<sequence length="290" mass="31543">MAGRKVKQAATRLLVVLGLLLGGSHAAWALKPDRVYRYTPDSLGLAYTARLLKTPDGASLNTWTYVPDAQANKHVTIVLAYQDAGNMSNFLYHAKALSAAGYQVVTFDYRGFGHSSDFALNPSQLYYAEFAEDLRTVLKAARQQFPTHRLGVLSLSMGTIIASMVATDQKLDFLIGEGFVTSPAQFVARVKQAKGKDIVLPAQAGQYPALLPKVKCPLLVLVGSQDAFTTLADSRQLVQQGRHRELVEFAGSHLGGFPTLTSKPEDFTTFGDLYVARISAFLTKEGVLKS</sequence>
<feature type="domain" description="Serine aminopeptidase S33" evidence="1">
    <location>
        <begin position="89"/>
        <end position="172"/>
    </location>
</feature>
<dbReference type="Proteomes" id="UP001165296">
    <property type="component" value="Unassembled WGS sequence"/>
</dbReference>
<gene>
    <name evidence="2" type="ORF">LGH74_13940</name>
</gene>
<evidence type="ECO:0000313" key="2">
    <source>
        <dbReference type="EMBL" id="MCB2409087.1"/>
    </source>
</evidence>
<dbReference type="PANTHER" id="PTHR12277:SF81">
    <property type="entry name" value="PROTEIN ABHD13"/>
    <property type="match status" value="1"/>
</dbReference>
<dbReference type="RefSeq" id="WP_226176597.1">
    <property type="nucleotide sequence ID" value="NZ_JAJADR010000003.1"/>
</dbReference>
<keyword evidence="3" id="KW-1185">Reference proteome</keyword>
<reference evidence="2" key="1">
    <citation type="submission" date="2021-10" db="EMBL/GenBank/DDBJ databases">
        <authorList>
            <person name="Dean J.D."/>
            <person name="Kim M.K."/>
            <person name="Newey C.N."/>
            <person name="Stoker T.S."/>
            <person name="Thompson D.W."/>
            <person name="Grose J.H."/>
        </authorList>
    </citation>
    <scope>NUCLEOTIDE SEQUENCE</scope>
    <source>
        <strain evidence="2">BT178</strain>
    </source>
</reference>